<dbReference type="UniPathway" id="UPA00562">
    <property type="reaction ID" value="UER00703"/>
</dbReference>
<dbReference type="Proteomes" id="UP000237819">
    <property type="component" value="Unassembled WGS sequence"/>
</dbReference>
<dbReference type="NCBIfam" id="TIGR03120">
    <property type="entry name" value="one_C_mch"/>
    <property type="match status" value="1"/>
</dbReference>
<sequence>MLKQHRFNLQRRSPHLNLNQRAWAVAQAIIDQPEQFQAAVHESDCGAQIVDLGVEAIGGQAAGLKMAEVCLAGLGEARFVPGSLAELPDAVQVTTNQPMIACMASQYAGWRIVEGDFFAMASGPMRASAGKEPLIAELELAETADVAVGVMETAQLPPDQACLKIAEQCGVAPNQLRLLVARTASVAGHVQIVARSVETALHKLHELHFDLRKIKRGAGVAPLPPLSKNDVQGIGRTNDAILFGGQVTLWVDAEDDEIAQVGKQLPSSSSPAYGTPFEKILRDAKFDFYQIDPMLFSPAQVTLINVRNNAAQTFGETSEKLLRESFEL</sequence>
<comment type="subcellular location">
    <subcellularLocation>
        <location evidence="2 12">Cytoplasm</location>
    </subcellularLocation>
</comment>
<evidence type="ECO:0000256" key="5">
    <source>
        <dbReference type="ARBA" id="ARBA00012765"/>
    </source>
</evidence>
<evidence type="ECO:0000256" key="2">
    <source>
        <dbReference type="ARBA" id="ARBA00004496"/>
    </source>
</evidence>
<evidence type="ECO:0000256" key="4">
    <source>
        <dbReference type="ARBA" id="ARBA00006902"/>
    </source>
</evidence>
<dbReference type="GO" id="GO:0018759">
    <property type="term" value="F:methenyltetrahydromethanopterin cyclohydrolase activity"/>
    <property type="evidence" value="ECO:0007669"/>
    <property type="project" value="UniProtKB-UniRule"/>
</dbReference>
<dbReference type="AlphaFoldDB" id="A0A2S8GQG5"/>
<dbReference type="EMBL" id="PUHZ01000008">
    <property type="protein sequence ID" value="PQO46678.1"/>
    <property type="molecule type" value="Genomic_DNA"/>
</dbReference>
<dbReference type="HAMAP" id="MF_00486">
    <property type="entry name" value="McH"/>
    <property type="match status" value="1"/>
</dbReference>
<comment type="caution">
    <text evidence="13">The sequence shown here is derived from an EMBL/GenBank/DDBJ whole genome shotgun (WGS) entry which is preliminary data.</text>
</comment>
<dbReference type="Gene3D" id="3.30.1030.10">
    <property type="entry name" value="Methenyltetrahydromethanopterin Cyclohydrolase, Chain A, domain 2"/>
    <property type="match status" value="1"/>
</dbReference>
<protein>
    <recommendedName>
        <fullName evidence="6 12">Methenyltetrahydromethanopterin cyclohydrolase</fullName>
        <ecNumber evidence="5 12">3.5.4.27</ecNumber>
    </recommendedName>
    <alternativeName>
        <fullName evidence="10 12">Methenyl-H4MPT cyclohydrolase</fullName>
    </alternativeName>
</protein>
<reference evidence="13 14" key="1">
    <citation type="submission" date="2018-02" db="EMBL/GenBank/DDBJ databases">
        <title>Comparative genomes isolates from brazilian mangrove.</title>
        <authorList>
            <person name="Araujo J.E."/>
            <person name="Taketani R.G."/>
            <person name="Silva M.C.P."/>
            <person name="Loureco M.V."/>
            <person name="Andreote F.D."/>
        </authorList>
    </citation>
    <scope>NUCLEOTIDE SEQUENCE [LARGE SCALE GENOMIC DNA]</scope>
    <source>
        <strain evidence="13 14">Nap-Phe MGV</strain>
    </source>
</reference>
<keyword evidence="9 12" id="KW-0378">Hydrolase</keyword>
<dbReference type="GO" id="GO:0046294">
    <property type="term" value="P:formaldehyde catabolic process"/>
    <property type="evidence" value="ECO:0007669"/>
    <property type="project" value="UniProtKB-UniRule"/>
</dbReference>
<gene>
    <name evidence="12" type="primary">mch</name>
    <name evidence="13" type="ORF">C5Y93_07535</name>
</gene>
<evidence type="ECO:0000256" key="3">
    <source>
        <dbReference type="ARBA" id="ARBA00005087"/>
    </source>
</evidence>
<keyword evidence="7 12" id="KW-0963">Cytoplasm</keyword>
<evidence type="ECO:0000256" key="9">
    <source>
        <dbReference type="ARBA" id="ARBA00022801"/>
    </source>
</evidence>
<dbReference type="GO" id="GO:0005737">
    <property type="term" value="C:cytoplasm"/>
    <property type="evidence" value="ECO:0007669"/>
    <property type="project" value="UniProtKB-SubCell"/>
</dbReference>
<accession>A0A2S8GQG5</accession>
<comment type="catalytic activity">
    <reaction evidence="11 12">
        <text>5,10-methenyl-5,6,7,8-tetrahydromethanopterin + H2O = N(5)-formyl-5,6,7,8-tetrahydromethanopterin + H(+)</text>
        <dbReference type="Rhea" id="RHEA:19053"/>
        <dbReference type="ChEBI" id="CHEBI:15377"/>
        <dbReference type="ChEBI" id="CHEBI:15378"/>
        <dbReference type="ChEBI" id="CHEBI:58018"/>
        <dbReference type="ChEBI" id="CHEBI:58337"/>
        <dbReference type="EC" id="3.5.4.27"/>
    </reaction>
</comment>
<dbReference type="GO" id="GO:0006730">
    <property type="term" value="P:one-carbon metabolic process"/>
    <property type="evidence" value="ECO:0007669"/>
    <property type="project" value="UniProtKB-UniRule"/>
</dbReference>
<organism evidence="13 14">
    <name type="scientific">Blastopirellula marina</name>
    <dbReference type="NCBI Taxonomy" id="124"/>
    <lineage>
        <taxon>Bacteria</taxon>
        <taxon>Pseudomonadati</taxon>
        <taxon>Planctomycetota</taxon>
        <taxon>Planctomycetia</taxon>
        <taxon>Pirellulales</taxon>
        <taxon>Pirellulaceae</taxon>
        <taxon>Blastopirellula</taxon>
    </lineage>
</organism>
<dbReference type="EC" id="3.5.4.27" evidence="5 12"/>
<evidence type="ECO:0000256" key="1">
    <source>
        <dbReference type="ARBA" id="ARBA00004058"/>
    </source>
</evidence>
<comment type="pathway">
    <text evidence="3 12">One-carbon metabolism; formaldehyde degradation; formate from formaldehyde (H(4)MPT route): step 3/5.</text>
</comment>
<comment type="function">
    <text evidence="1 12">Catalyzes the hydrolysis of methenyl-H(4)MPT(+) to 5-formyl-H(4)MPT.</text>
</comment>
<evidence type="ECO:0000313" key="14">
    <source>
        <dbReference type="Proteomes" id="UP000237819"/>
    </source>
</evidence>
<proteinExistence type="inferred from homology"/>
<dbReference type="Pfam" id="PF02289">
    <property type="entry name" value="MCH"/>
    <property type="match status" value="1"/>
</dbReference>
<evidence type="ECO:0000256" key="12">
    <source>
        <dbReference type="HAMAP-Rule" id="MF_00486"/>
    </source>
</evidence>
<dbReference type="InterPro" id="IPR003209">
    <property type="entry name" value="METHMP_CycHdrlase"/>
</dbReference>
<dbReference type="SUPFAM" id="SSF56199">
    <property type="entry name" value="Methenyltetrahydromethanopterin cyclohydrolase"/>
    <property type="match status" value="1"/>
</dbReference>
<evidence type="ECO:0000256" key="11">
    <source>
        <dbReference type="ARBA" id="ARBA00048684"/>
    </source>
</evidence>
<evidence type="ECO:0000256" key="8">
    <source>
        <dbReference type="ARBA" id="ARBA00022563"/>
    </source>
</evidence>
<comment type="similarity">
    <text evidence="4 12">Belongs to the MCH family.</text>
</comment>
<name>A0A2S8GQG5_9BACT</name>
<evidence type="ECO:0000313" key="13">
    <source>
        <dbReference type="EMBL" id="PQO46678.1"/>
    </source>
</evidence>
<evidence type="ECO:0000256" key="10">
    <source>
        <dbReference type="ARBA" id="ARBA00030468"/>
    </source>
</evidence>
<keyword evidence="8 12" id="KW-0554">One-carbon metabolism</keyword>
<dbReference type="Gene3D" id="3.10.340.11">
    <property type="entry name" value="Methenyltetrahydromethanopterin Cyclohydrolase, Chain A, domain 1"/>
    <property type="match status" value="1"/>
</dbReference>
<evidence type="ECO:0000256" key="7">
    <source>
        <dbReference type="ARBA" id="ARBA00022490"/>
    </source>
</evidence>
<evidence type="ECO:0000256" key="6">
    <source>
        <dbReference type="ARBA" id="ARBA00020597"/>
    </source>
</evidence>